<sequence length="295" mass="33138">VTIREFSAAAVEAFLRFLYSGVLEGTLVTLVEVAAVADKYQVDKLHQLCTEACDIALSPETACQVFELANRLGLARIRRAAKEQILICPKQALRLRPAFGPQLLSEILESRLLCVENEALSQLLTSWGNYKKRKANGDDNECQAIIAKCLSELESRQPARCSVDVLGSLWELQSQNPNGYFLGYWVTLTLGSLSTEILNPRGSLFQDYLCSCARNEPECLRMSGSYVIWALPHFSVYLQDFCFRSHVPQTVHFQIFCSQDGARWHLAVASDKRRIEAGTPVECNAPDYTVKYFKL</sequence>
<dbReference type="PANTHER" id="PTHR24410:SF23">
    <property type="entry name" value="BTB DOMAIN-CONTAINING PROTEIN-RELATED"/>
    <property type="match status" value="1"/>
</dbReference>
<dbReference type="SUPFAM" id="SSF54695">
    <property type="entry name" value="POZ domain"/>
    <property type="match status" value="1"/>
</dbReference>
<reference evidence="1" key="1">
    <citation type="submission" date="2021-02" db="EMBL/GenBank/DDBJ databases">
        <authorList>
            <person name="Dougan E. K."/>
            <person name="Rhodes N."/>
            <person name="Thang M."/>
            <person name="Chan C."/>
        </authorList>
    </citation>
    <scope>NUCLEOTIDE SEQUENCE</scope>
</reference>
<keyword evidence="2" id="KW-1185">Reference proteome</keyword>
<protein>
    <recommendedName>
        <fullName evidence="3">BTB domain-containing protein</fullName>
    </recommendedName>
</protein>
<accession>A0A812JKV9</accession>
<feature type="non-terminal residue" evidence="1">
    <location>
        <position position="295"/>
    </location>
</feature>
<comment type="caution">
    <text evidence="1">The sequence shown here is derived from an EMBL/GenBank/DDBJ whole genome shotgun (WGS) entry which is preliminary data.</text>
</comment>
<dbReference type="Proteomes" id="UP000649617">
    <property type="component" value="Unassembled WGS sequence"/>
</dbReference>
<feature type="non-terminal residue" evidence="1">
    <location>
        <position position="1"/>
    </location>
</feature>
<name>A0A812JKV9_SYMPI</name>
<dbReference type="Gene3D" id="3.30.710.10">
    <property type="entry name" value="Potassium Channel Kv1.1, Chain A"/>
    <property type="match status" value="1"/>
</dbReference>
<dbReference type="InterPro" id="IPR011333">
    <property type="entry name" value="SKP1/BTB/POZ_sf"/>
</dbReference>
<dbReference type="InterPro" id="IPR051481">
    <property type="entry name" value="BTB-POZ/Galectin-3-binding"/>
</dbReference>
<gene>
    <name evidence="1" type="ORF">SPIL2461_LOCUS2322</name>
</gene>
<organism evidence="1 2">
    <name type="scientific">Symbiodinium pilosum</name>
    <name type="common">Dinoflagellate</name>
    <dbReference type="NCBI Taxonomy" id="2952"/>
    <lineage>
        <taxon>Eukaryota</taxon>
        <taxon>Sar</taxon>
        <taxon>Alveolata</taxon>
        <taxon>Dinophyceae</taxon>
        <taxon>Suessiales</taxon>
        <taxon>Symbiodiniaceae</taxon>
        <taxon>Symbiodinium</taxon>
    </lineage>
</organism>
<evidence type="ECO:0000313" key="2">
    <source>
        <dbReference type="Proteomes" id="UP000649617"/>
    </source>
</evidence>
<proteinExistence type="predicted"/>
<dbReference type="PANTHER" id="PTHR24410">
    <property type="entry name" value="HL07962P-RELATED"/>
    <property type="match status" value="1"/>
</dbReference>
<evidence type="ECO:0000313" key="1">
    <source>
        <dbReference type="EMBL" id="CAE7211411.1"/>
    </source>
</evidence>
<dbReference type="AlphaFoldDB" id="A0A812JKV9"/>
<dbReference type="OrthoDB" id="6359816at2759"/>
<dbReference type="Pfam" id="PF21536">
    <property type="entry name" value="BTB_KLHL33"/>
    <property type="match status" value="1"/>
</dbReference>
<evidence type="ECO:0008006" key="3">
    <source>
        <dbReference type="Google" id="ProtNLM"/>
    </source>
</evidence>
<dbReference type="EMBL" id="CAJNIZ010002519">
    <property type="protein sequence ID" value="CAE7211411.1"/>
    <property type="molecule type" value="Genomic_DNA"/>
</dbReference>
<dbReference type="CDD" id="cd18186">
    <property type="entry name" value="BTB_POZ_ZBTB_KLHL-like"/>
    <property type="match status" value="1"/>
</dbReference>